<gene>
    <name evidence="1" type="ORF">DD559_05355</name>
</gene>
<dbReference type="AlphaFoldDB" id="A0A2U0SJ56"/>
<evidence type="ECO:0000313" key="1">
    <source>
        <dbReference type="EMBL" id="PVX31352.1"/>
    </source>
</evidence>
<dbReference type="GO" id="GO:0016853">
    <property type="term" value="F:isomerase activity"/>
    <property type="evidence" value="ECO:0007669"/>
    <property type="project" value="UniProtKB-KW"/>
</dbReference>
<protein>
    <submittedName>
        <fullName evidence="1">Topoisomerase II</fullName>
    </submittedName>
</protein>
<keyword evidence="1" id="KW-0413">Isomerase</keyword>
<dbReference type="Proteomes" id="UP000245890">
    <property type="component" value="Unassembled WGS sequence"/>
</dbReference>
<proteinExistence type="predicted"/>
<name>A0A2U0SJ56_9SPHN</name>
<accession>A0A2U0SJ56</accession>
<dbReference type="OrthoDB" id="1313316at2"/>
<evidence type="ECO:0000313" key="2">
    <source>
        <dbReference type="Proteomes" id="UP000245890"/>
    </source>
</evidence>
<organism evidence="1 2">
    <name type="scientific">Sphingomonas pokkalii</name>
    <dbReference type="NCBI Taxonomy" id="2175090"/>
    <lineage>
        <taxon>Bacteria</taxon>
        <taxon>Pseudomonadati</taxon>
        <taxon>Pseudomonadota</taxon>
        <taxon>Alphaproteobacteria</taxon>
        <taxon>Sphingomonadales</taxon>
        <taxon>Sphingomonadaceae</taxon>
        <taxon>Sphingomonas</taxon>
    </lineage>
</organism>
<dbReference type="EMBL" id="QENQ01000001">
    <property type="protein sequence ID" value="PVX31352.1"/>
    <property type="molecule type" value="Genomic_DNA"/>
</dbReference>
<reference evidence="1 2" key="1">
    <citation type="submission" date="2018-05" db="EMBL/GenBank/DDBJ databases">
        <title>Description of Sphingomonas pokkalii sp nov, isolated from the rhizosphere of saline tolerant pokkali rice and its draft genome analysis.</title>
        <authorList>
            <person name="Menon R."/>
            <person name="Kumari S."/>
            <person name="Rameshkumar N."/>
        </authorList>
    </citation>
    <scope>NUCLEOTIDE SEQUENCE [LARGE SCALE GENOMIC DNA]</scope>
    <source>
        <strain evidence="1 2">L3B27</strain>
    </source>
</reference>
<keyword evidence="2" id="KW-1185">Reference proteome</keyword>
<comment type="caution">
    <text evidence="1">The sequence shown here is derived from an EMBL/GenBank/DDBJ whole genome shotgun (WGS) entry which is preliminary data.</text>
</comment>
<sequence length="326" mass="37740">MAETGWKTEASLNAVIGGKAAEFMDLHHAQILSPDSYLSLYIKGFDEAKAQWGAQTHRENYERFKNSEIAQKYFALFLKRSYLKHFDEYSRMRPQLEESMIWIGQNKAHYGLFITPTWRKGEWVNDRSEIRHFPKRYWTIGHVLASGLVVDGDEDPIRFADTEAYLAFFKNTLVRASGSPYERAIAQHYIDFVRAAPEPEHVPLLIPEFRYGGKDAKHGYRLDFTIINPFTMEKVGFELSPWSTHGQLKGIKTKTQAEINEEAKANFEKEADKLRAYFKKHGVYALIYTDAQLADIPGLFAEMEKYLSPVDKVQQLDFELLNAFFK</sequence>